<dbReference type="PANTHER" id="PTHR47821">
    <property type="entry name" value="PHOSPHOGLYCERATE MUTASE FAMILY PROTEIN"/>
    <property type="match status" value="1"/>
</dbReference>
<dbReference type="Gene3D" id="3.40.50.1240">
    <property type="entry name" value="Phosphoglycerate mutase-like"/>
    <property type="match status" value="1"/>
</dbReference>
<dbReference type="SUPFAM" id="SSF53254">
    <property type="entry name" value="Phosphoglycerate mutase-like"/>
    <property type="match status" value="1"/>
</dbReference>
<organism evidence="3 4">
    <name type="scientific">Candidatus Staskawiczbacteria bacterium RIFCSPHIGHO2_01_FULL_41_41</name>
    <dbReference type="NCBI Taxonomy" id="1802203"/>
    <lineage>
        <taxon>Bacteria</taxon>
        <taxon>Candidatus Staskawicziibacteriota</taxon>
    </lineage>
</organism>
<dbReference type="SMART" id="SM00855">
    <property type="entry name" value="PGAM"/>
    <property type="match status" value="1"/>
</dbReference>
<evidence type="ECO:0000313" key="3">
    <source>
        <dbReference type="EMBL" id="OGZ65256.1"/>
    </source>
</evidence>
<dbReference type="InterPro" id="IPR001345">
    <property type="entry name" value="PG/BPGM_mutase_AS"/>
</dbReference>
<dbReference type="CDD" id="cd07067">
    <property type="entry name" value="HP_PGM_like"/>
    <property type="match status" value="1"/>
</dbReference>
<gene>
    <name evidence="3" type="ORF">A2822_03855</name>
</gene>
<name>A0A1G2HRT2_9BACT</name>
<protein>
    <recommendedName>
        <fullName evidence="5">Phosphoglycerate mutase</fullName>
    </recommendedName>
</protein>
<proteinExistence type="predicted"/>
<dbReference type="Proteomes" id="UP000178774">
    <property type="component" value="Unassembled WGS sequence"/>
</dbReference>
<evidence type="ECO:0000313" key="4">
    <source>
        <dbReference type="Proteomes" id="UP000178774"/>
    </source>
</evidence>
<dbReference type="PANTHER" id="PTHR47821:SF2">
    <property type="entry name" value="PHOSPHOGLYCERATE MUTASE FAMILY PROTEIN"/>
    <property type="match status" value="1"/>
</dbReference>
<comment type="caution">
    <text evidence="3">The sequence shown here is derived from an EMBL/GenBank/DDBJ whole genome shotgun (WGS) entry which is preliminary data.</text>
</comment>
<dbReference type="Pfam" id="PF00300">
    <property type="entry name" value="His_Phos_1"/>
    <property type="match status" value="1"/>
</dbReference>
<evidence type="ECO:0008006" key="5">
    <source>
        <dbReference type="Google" id="ProtNLM"/>
    </source>
</evidence>
<dbReference type="EMBL" id="MHOP01000025">
    <property type="protein sequence ID" value="OGZ65256.1"/>
    <property type="molecule type" value="Genomic_DNA"/>
</dbReference>
<sequence length="200" mass="22832">MVAGDTGARQDVMKLNNKYYILRHGEALSNVKQVCSSWPEKFKNPLTKHGQEMVMAAAEMLKEKQIDMVVASPLLRAKQTAKIVAKELNTPLKFDKRLREIGFGVFNGKPYESFRSFFGNESEKAKKCPPRGECYQDVYDRVSDFLKEIQRNYKGKSILIVSHQATLVMLGWRIKRVTVARGMKMEGDEGAIRKGELREL</sequence>
<dbReference type="AlphaFoldDB" id="A0A1G2HRT2"/>
<dbReference type="GO" id="GO:0003824">
    <property type="term" value="F:catalytic activity"/>
    <property type="evidence" value="ECO:0007669"/>
    <property type="project" value="InterPro"/>
</dbReference>
<feature type="active site" description="Tele-phosphohistidine intermediate" evidence="1">
    <location>
        <position position="24"/>
    </location>
</feature>
<feature type="binding site" evidence="2">
    <location>
        <begin position="23"/>
        <end position="30"/>
    </location>
    <ligand>
        <name>substrate</name>
    </ligand>
</feature>
<dbReference type="InterPro" id="IPR013078">
    <property type="entry name" value="His_Pase_superF_clade-1"/>
</dbReference>
<evidence type="ECO:0000256" key="1">
    <source>
        <dbReference type="PIRSR" id="PIRSR613078-1"/>
    </source>
</evidence>
<dbReference type="InterPro" id="IPR029033">
    <property type="entry name" value="His_PPase_superfam"/>
</dbReference>
<dbReference type="PROSITE" id="PS00175">
    <property type="entry name" value="PG_MUTASE"/>
    <property type="match status" value="1"/>
</dbReference>
<reference evidence="3 4" key="1">
    <citation type="journal article" date="2016" name="Nat. Commun.">
        <title>Thousands of microbial genomes shed light on interconnected biogeochemical processes in an aquifer system.</title>
        <authorList>
            <person name="Anantharaman K."/>
            <person name="Brown C.T."/>
            <person name="Hug L.A."/>
            <person name="Sharon I."/>
            <person name="Castelle C.J."/>
            <person name="Probst A.J."/>
            <person name="Thomas B.C."/>
            <person name="Singh A."/>
            <person name="Wilkins M.J."/>
            <person name="Karaoz U."/>
            <person name="Brodie E.L."/>
            <person name="Williams K.H."/>
            <person name="Hubbard S.S."/>
            <person name="Banfield J.F."/>
        </authorList>
    </citation>
    <scope>NUCLEOTIDE SEQUENCE [LARGE SCALE GENOMIC DNA]</scope>
</reference>
<feature type="binding site" evidence="2">
    <location>
        <position position="76"/>
    </location>
    <ligand>
        <name>substrate</name>
    </ligand>
</feature>
<evidence type="ECO:0000256" key="2">
    <source>
        <dbReference type="PIRSR" id="PIRSR613078-2"/>
    </source>
</evidence>
<feature type="active site" description="Proton donor/acceptor" evidence="1">
    <location>
        <position position="100"/>
    </location>
</feature>
<accession>A0A1G2HRT2</accession>